<sequence>MQPSIKIKSLDKDKCAQPPAIHVSVDVDNITPQSANTSSKMENILYSCIVAMNAAMYTTQSCLVLIRLLQAYSRSVRVGAHLIFVERPVDQDLYVTHVSAEARAHGCLV</sequence>
<keyword evidence="2" id="KW-1185">Reference proteome</keyword>
<proteinExistence type="predicted"/>
<protein>
    <submittedName>
        <fullName evidence="1">Uncharacterized protein</fullName>
    </submittedName>
</protein>
<gene>
    <name evidence="1" type="ORF">OUZ56_008530</name>
</gene>
<organism evidence="1 2">
    <name type="scientific">Daphnia magna</name>
    <dbReference type="NCBI Taxonomy" id="35525"/>
    <lineage>
        <taxon>Eukaryota</taxon>
        <taxon>Metazoa</taxon>
        <taxon>Ecdysozoa</taxon>
        <taxon>Arthropoda</taxon>
        <taxon>Crustacea</taxon>
        <taxon>Branchiopoda</taxon>
        <taxon>Diplostraca</taxon>
        <taxon>Cladocera</taxon>
        <taxon>Anomopoda</taxon>
        <taxon>Daphniidae</taxon>
        <taxon>Daphnia</taxon>
    </lineage>
</organism>
<name>A0ABR0AD85_9CRUS</name>
<evidence type="ECO:0000313" key="2">
    <source>
        <dbReference type="Proteomes" id="UP001234178"/>
    </source>
</evidence>
<dbReference type="Proteomes" id="UP001234178">
    <property type="component" value="Unassembled WGS sequence"/>
</dbReference>
<dbReference type="EMBL" id="JAOYFB010000037">
    <property type="protein sequence ID" value="KAK4023097.1"/>
    <property type="molecule type" value="Genomic_DNA"/>
</dbReference>
<accession>A0ABR0AD85</accession>
<reference evidence="1 2" key="1">
    <citation type="journal article" date="2023" name="Nucleic Acids Res.">
        <title>The hologenome of Daphnia magna reveals possible DNA methylation and microbiome-mediated evolution of the host genome.</title>
        <authorList>
            <person name="Chaturvedi A."/>
            <person name="Li X."/>
            <person name="Dhandapani V."/>
            <person name="Marshall H."/>
            <person name="Kissane S."/>
            <person name="Cuenca-Cambronero M."/>
            <person name="Asole G."/>
            <person name="Calvet F."/>
            <person name="Ruiz-Romero M."/>
            <person name="Marangio P."/>
            <person name="Guigo R."/>
            <person name="Rago D."/>
            <person name="Mirbahai L."/>
            <person name="Eastwood N."/>
            <person name="Colbourne J.K."/>
            <person name="Zhou J."/>
            <person name="Mallon E."/>
            <person name="Orsini L."/>
        </authorList>
    </citation>
    <scope>NUCLEOTIDE SEQUENCE [LARGE SCALE GENOMIC DNA]</scope>
    <source>
        <strain evidence="1">LRV0_1</strain>
    </source>
</reference>
<evidence type="ECO:0000313" key="1">
    <source>
        <dbReference type="EMBL" id="KAK4023097.1"/>
    </source>
</evidence>
<comment type="caution">
    <text evidence="1">The sequence shown here is derived from an EMBL/GenBank/DDBJ whole genome shotgun (WGS) entry which is preliminary data.</text>
</comment>